<proteinExistence type="predicted"/>
<feature type="region of interest" description="Disordered" evidence="1">
    <location>
        <begin position="65"/>
        <end position="85"/>
    </location>
</feature>
<keyword evidence="3" id="KW-1185">Reference proteome</keyword>
<sequence length="190" mass="21626">MVENSKESKENETRWIFRDSMVEDLIEALEASKTEYEGRGLDFEGNLVKLYSQLRKTMSEKYEETDFGPTAVSEPTKSREKMSKEEFKEHKKNADELNPGPNGSSNCLVKANTRNTNNVKIAHLNLRSLKCQDHFLLVKETILSKKFDVFTITESWLDASVSDLETEVPGYNIYRVDQSNKTGAGSVLMS</sequence>
<feature type="compositionally biased region" description="Basic and acidic residues" evidence="1">
    <location>
        <begin position="76"/>
        <end position="85"/>
    </location>
</feature>
<name>A0AAD9VDG3_ACRCE</name>
<comment type="caution">
    <text evidence="2">The sequence shown here is derived from an EMBL/GenBank/DDBJ whole genome shotgun (WGS) entry which is preliminary data.</text>
</comment>
<reference evidence="2" key="1">
    <citation type="journal article" date="2023" name="G3 (Bethesda)">
        <title>Whole genome assembly and annotation of the endangered Caribbean coral Acropora cervicornis.</title>
        <authorList>
            <person name="Selwyn J.D."/>
            <person name="Vollmer S.V."/>
        </authorList>
    </citation>
    <scope>NUCLEOTIDE SEQUENCE</scope>
    <source>
        <strain evidence="2">K2</strain>
    </source>
</reference>
<organism evidence="2 3">
    <name type="scientific">Acropora cervicornis</name>
    <name type="common">Staghorn coral</name>
    <dbReference type="NCBI Taxonomy" id="6130"/>
    <lineage>
        <taxon>Eukaryota</taxon>
        <taxon>Metazoa</taxon>
        <taxon>Cnidaria</taxon>
        <taxon>Anthozoa</taxon>
        <taxon>Hexacorallia</taxon>
        <taxon>Scleractinia</taxon>
        <taxon>Astrocoeniina</taxon>
        <taxon>Acroporidae</taxon>
        <taxon>Acropora</taxon>
    </lineage>
</organism>
<protein>
    <recommendedName>
        <fullName evidence="4">RNA-directed DNA polymerase from mobile element jockey</fullName>
    </recommendedName>
</protein>
<reference evidence="2" key="2">
    <citation type="journal article" date="2023" name="Science">
        <title>Genomic signatures of disease resistance in endangered staghorn corals.</title>
        <authorList>
            <person name="Vollmer S.V."/>
            <person name="Selwyn J.D."/>
            <person name="Despard B.A."/>
            <person name="Roesel C.L."/>
        </authorList>
    </citation>
    <scope>NUCLEOTIDE SEQUENCE</scope>
    <source>
        <strain evidence="2">K2</strain>
    </source>
</reference>
<dbReference type="EMBL" id="JARQWQ010000008">
    <property type="protein sequence ID" value="KAK2570451.1"/>
    <property type="molecule type" value="Genomic_DNA"/>
</dbReference>
<dbReference type="AlphaFoldDB" id="A0AAD9VDG3"/>
<gene>
    <name evidence="2" type="ORF">P5673_005270</name>
</gene>
<dbReference type="Proteomes" id="UP001249851">
    <property type="component" value="Unassembled WGS sequence"/>
</dbReference>
<accession>A0AAD9VDG3</accession>
<evidence type="ECO:0000256" key="1">
    <source>
        <dbReference type="SAM" id="MobiDB-lite"/>
    </source>
</evidence>
<evidence type="ECO:0008006" key="4">
    <source>
        <dbReference type="Google" id="ProtNLM"/>
    </source>
</evidence>
<evidence type="ECO:0000313" key="3">
    <source>
        <dbReference type="Proteomes" id="UP001249851"/>
    </source>
</evidence>
<evidence type="ECO:0000313" key="2">
    <source>
        <dbReference type="EMBL" id="KAK2570451.1"/>
    </source>
</evidence>